<feature type="transmembrane region" description="Helical" evidence="1">
    <location>
        <begin position="246"/>
        <end position="266"/>
    </location>
</feature>
<dbReference type="RefSeq" id="WP_252660649.1">
    <property type="nucleotide sequence ID" value="NZ_CP098611.1"/>
</dbReference>
<evidence type="ECO:0000313" key="2">
    <source>
        <dbReference type="EMBL" id="USR89682.1"/>
    </source>
</evidence>
<evidence type="ECO:0000313" key="3">
    <source>
        <dbReference type="Proteomes" id="UP001056708"/>
    </source>
</evidence>
<feature type="transmembrane region" description="Helical" evidence="1">
    <location>
        <begin position="183"/>
        <end position="201"/>
    </location>
</feature>
<reference evidence="2" key="1">
    <citation type="submission" date="2022-06" db="EMBL/GenBank/DDBJ databases">
        <title>Genome sequence of Phormidium yuhuli AB48 isolated from an industrial photobioreactor environment.</title>
        <authorList>
            <person name="Qiu Y."/>
            <person name="Noonan A.J.C."/>
            <person name="Dofher K."/>
            <person name="Koch M."/>
            <person name="Kieft B."/>
            <person name="Lin X."/>
            <person name="Ziels R.M."/>
            <person name="Hallam S.J."/>
        </authorList>
    </citation>
    <scope>NUCLEOTIDE SEQUENCE</scope>
    <source>
        <strain evidence="2">AB48</strain>
    </source>
</reference>
<dbReference type="Proteomes" id="UP001056708">
    <property type="component" value="Chromosome"/>
</dbReference>
<dbReference type="EMBL" id="CP098611">
    <property type="protein sequence ID" value="USR89682.1"/>
    <property type="molecule type" value="Genomic_DNA"/>
</dbReference>
<keyword evidence="1" id="KW-0812">Transmembrane</keyword>
<accession>A0ABY5AKF4</accession>
<name>A0ABY5AKF4_9CYAN</name>
<feature type="transmembrane region" description="Helical" evidence="1">
    <location>
        <begin position="95"/>
        <end position="112"/>
    </location>
</feature>
<keyword evidence="1" id="KW-1133">Transmembrane helix</keyword>
<proteinExistence type="predicted"/>
<evidence type="ECO:0000256" key="1">
    <source>
        <dbReference type="SAM" id="Phobius"/>
    </source>
</evidence>
<gene>
    <name evidence="2" type="ORF">NEA10_12415</name>
</gene>
<feature type="transmembrane region" description="Helical" evidence="1">
    <location>
        <begin position="278"/>
        <end position="301"/>
    </location>
</feature>
<feature type="transmembrane region" description="Helical" evidence="1">
    <location>
        <begin position="345"/>
        <end position="364"/>
    </location>
</feature>
<protein>
    <recommendedName>
        <fullName evidence="4">Glycosyltransferase RgtA/B/C/D-like domain-containing protein</fullName>
    </recommendedName>
</protein>
<keyword evidence="3" id="KW-1185">Reference proteome</keyword>
<feature type="transmembrane region" description="Helical" evidence="1">
    <location>
        <begin position="124"/>
        <end position="147"/>
    </location>
</feature>
<evidence type="ECO:0008006" key="4">
    <source>
        <dbReference type="Google" id="ProtNLM"/>
    </source>
</evidence>
<sequence>MAGVIWRQGQGLYRIQDDARQHVFWMHRFHDAELFPQDWIADYFQSVAPWGYRHLYEFAAHLGLDPLNFNKLLPILLALLTTGLVMQVSWRLLPVAPAGFFASVILNLSLWMKDDLVSGTPRAFAVPLLLGFLWALLSNHILATAIAVVMTGLFYPPMVIVEGGVLLLQGLGVAQNTAPNRHLALVGLLAVLGVLMPYLWAANPWEPVLTRQQGLMLAELAPRGRSAFFYEDWGHFWFSSDRSGVVPGYTPLVLWFGLPLPLLLRFREPFPLLARVRGTSVLLHLLLSSLGSFLLAHLWLFRLHLPSRYTHHSLRVLLSLAAGLVLVAIAQSVFRPSTPGGATLLQRFFTLILLLSVIASPFVLQDSFQTAYYDGTAPNVYEYLQTTPKDSQVAGVDAELDNIPSFGQRPILMGLEYMIPYHWGYYSQVRDRLIALINAHYSPNPQRVRQFLQDYPVNYWLIRRDDFSLDYLQQHYWLNRMATSPRQEDALVQAIQGAFKTLEQGQRPVLANLGDRCNVAASPHYWLLERTCILEQFTSDP</sequence>
<feature type="transmembrane region" description="Helical" evidence="1">
    <location>
        <begin position="313"/>
        <end position="333"/>
    </location>
</feature>
<feature type="transmembrane region" description="Helical" evidence="1">
    <location>
        <begin position="153"/>
        <end position="171"/>
    </location>
</feature>
<organism evidence="2 3">
    <name type="scientific">Phormidium yuhuli AB48</name>
    <dbReference type="NCBI Taxonomy" id="2940671"/>
    <lineage>
        <taxon>Bacteria</taxon>
        <taxon>Bacillati</taxon>
        <taxon>Cyanobacteriota</taxon>
        <taxon>Cyanophyceae</taxon>
        <taxon>Oscillatoriophycideae</taxon>
        <taxon>Oscillatoriales</taxon>
        <taxon>Oscillatoriaceae</taxon>
        <taxon>Phormidium</taxon>
        <taxon>Phormidium yuhuli</taxon>
    </lineage>
</organism>
<keyword evidence="1" id="KW-0472">Membrane</keyword>